<evidence type="ECO:0000313" key="2">
    <source>
        <dbReference type="EMBL" id="PSW23753.1"/>
    </source>
</evidence>
<proteinExistence type="predicted"/>
<dbReference type="RefSeq" id="WP_048898811.1">
    <property type="nucleotide sequence ID" value="NZ_AP024852.1"/>
</dbReference>
<dbReference type="PANTHER" id="PTHR41773">
    <property type="entry name" value="GTP PYROPHOSPHATASE-RELATED"/>
    <property type="match status" value="1"/>
</dbReference>
<dbReference type="Proteomes" id="UP000240481">
    <property type="component" value="Unassembled WGS sequence"/>
</dbReference>
<evidence type="ECO:0000259" key="1">
    <source>
        <dbReference type="SMART" id="SM00954"/>
    </source>
</evidence>
<feature type="domain" description="RelA/SpoT" evidence="1">
    <location>
        <begin position="52"/>
        <end position="184"/>
    </location>
</feature>
<organism evidence="2 3">
    <name type="scientific">Photobacterium swingsii</name>
    <dbReference type="NCBI Taxonomy" id="680026"/>
    <lineage>
        <taxon>Bacteria</taxon>
        <taxon>Pseudomonadati</taxon>
        <taxon>Pseudomonadota</taxon>
        <taxon>Gammaproteobacteria</taxon>
        <taxon>Vibrionales</taxon>
        <taxon>Vibrionaceae</taxon>
        <taxon>Photobacterium</taxon>
    </lineage>
</organism>
<dbReference type="GO" id="GO:0015969">
    <property type="term" value="P:guanosine tetraphosphate metabolic process"/>
    <property type="evidence" value="ECO:0007669"/>
    <property type="project" value="InterPro"/>
</dbReference>
<reference evidence="2 3" key="1">
    <citation type="submission" date="2018-01" db="EMBL/GenBank/DDBJ databases">
        <title>Whole genome sequencing of Histamine producing bacteria.</title>
        <authorList>
            <person name="Butler K."/>
        </authorList>
    </citation>
    <scope>NUCLEOTIDE SEQUENCE [LARGE SCALE GENOMIC DNA]</scope>
    <source>
        <strain evidence="2 3">DSM 24669</strain>
    </source>
</reference>
<keyword evidence="3" id="KW-1185">Reference proteome</keyword>
<dbReference type="AlphaFoldDB" id="A0A2T3P5D1"/>
<gene>
    <name evidence="2" type="ORF">C9I94_13710</name>
</gene>
<dbReference type="CDD" id="cd05399">
    <property type="entry name" value="NT_Rel-Spo_like"/>
    <property type="match status" value="1"/>
</dbReference>
<dbReference type="Pfam" id="PF04607">
    <property type="entry name" value="RelA_SpoT"/>
    <property type="match status" value="1"/>
</dbReference>
<protein>
    <recommendedName>
        <fullName evidence="1">RelA/SpoT domain-containing protein</fullName>
    </recommendedName>
</protein>
<evidence type="ECO:0000313" key="3">
    <source>
        <dbReference type="Proteomes" id="UP000240481"/>
    </source>
</evidence>
<dbReference type="InterPro" id="IPR007685">
    <property type="entry name" value="RelA_SpoT"/>
</dbReference>
<dbReference type="OrthoDB" id="9801824at2"/>
<name>A0A2T3P5D1_9GAMM</name>
<dbReference type="SMART" id="SM00954">
    <property type="entry name" value="RelA_SpoT"/>
    <property type="match status" value="1"/>
</dbReference>
<dbReference type="Gene3D" id="3.30.460.10">
    <property type="entry name" value="Beta Polymerase, domain 2"/>
    <property type="match status" value="1"/>
</dbReference>
<dbReference type="PANTHER" id="PTHR41773:SF1">
    <property type="entry name" value="RELA_SPOT DOMAIN-CONTAINING PROTEIN"/>
    <property type="match status" value="1"/>
</dbReference>
<accession>A0A2T3P5D1</accession>
<dbReference type="EMBL" id="PYLZ01000007">
    <property type="protein sequence ID" value="PSW23753.1"/>
    <property type="molecule type" value="Genomic_DNA"/>
</dbReference>
<sequence>MDQQEFRELYVQEMPMYEAWADFVCNEIDLAIRSSCHSDKEYSEWVKIPPTKRVKTPDSLISKVFVRHREYYQDRDAYKEITDKAGVRFVVLLTSQLSCISNLIEESPHWISEKSREFDDWKEADPRLFDYQSVHYIVTCNQKLEHNGVLINEGTTCEVQVRTLLQHAYAELAHDTIYKGSVKAEPEVVRSFAKGMALMETTDGLLCEAKSTLDKASRHINDWKAVLKEECEKWLSGLDIVFDDANNDYIIDILKDLLAKYSTEEFSEFLQECSYIPQKIEERINLGKYMEFKQSYILLVYFLSRKQSRRFHRSWPFELGILEGVYSDLGMSPKWPTT</sequence>
<comment type="caution">
    <text evidence="2">The sequence shown here is derived from an EMBL/GenBank/DDBJ whole genome shotgun (WGS) entry which is preliminary data.</text>
</comment>
<dbReference type="SUPFAM" id="SSF81301">
    <property type="entry name" value="Nucleotidyltransferase"/>
    <property type="match status" value="1"/>
</dbReference>
<dbReference type="InterPro" id="IPR043519">
    <property type="entry name" value="NT_sf"/>
</dbReference>